<dbReference type="AlphaFoldDB" id="R4UX37"/>
<proteinExistence type="evidence at transcript level"/>
<reference evidence="1" key="1">
    <citation type="submission" date="2013-03" db="EMBL/GenBank/DDBJ databases">
        <title>Immune-Related transcriptome of Coptotermes formosanus Shiraki workers: the defense mechanism.</title>
        <authorList>
            <person name="Hussain A."/>
            <person name="Li Y.F."/>
            <person name="Wen S.Y."/>
        </authorList>
    </citation>
    <scope>NUCLEOTIDE SEQUENCE</scope>
</reference>
<name>R4UX37_COPFO</name>
<dbReference type="EMBL" id="KC741052">
    <property type="protein sequence ID" value="AGM32876.1"/>
    <property type="molecule type" value="mRNA"/>
</dbReference>
<sequence>MRNMFKTRHFCVNDSVTCFLFTPLLPVAMRYTFDAIITGRWMQMCKTEVQNSEENTQFLIIITENGRQESYEMVMTCLGSSQYCLVCLMVP</sequence>
<organism evidence="1">
    <name type="scientific">Coptotermes formosanus</name>
    <name type="common">Formosan subterranean termite</name>
    <dbReference type="NCBI Taxonomy" id="36987"/>
    <lineage>
        <taxon>Eukaryota</taxon>
        <taxon>Metazoa</taxon>
        <taxon>Ecdysozoa</taxon>
        <taxon>Arthropoda</taxon>
        <taxon>Hexapoda</taxon>
        <taxon>Insecta</taxon>
        <taxon>Pterygota</taxon>
        <taxon>Neoptera</taxon>
        <taxon>Polyneoptera</taxon>
        <taxon>Dictyoptera</taxon>
        <taxon>Blattodea</taxon>
        <taxon>Blattoidea</taxon>
        <taxon>Termitoidae</taxon>
        <taxon>Rhinotermitidae</taxon>
        <taxon>Coptotermes</taxon>
    </lineage>
</organism>
<evidence type="ECO:0000313" key="1">
    <source>
        <dbReference type="EMBL" id="AGM32876.1"/>
    </source>
</evidence>
<protein>
    <submittedName>
        <fullName evidence="1">Uncharacterized protein</fullName>
    </submittedName>
</protein>
<accession>R4UX37</accession>